<dbReference type="Gene3D" id="3.30.565.10">
    <property type="entry name" value="Histidine kinase-like ATPase, C-terminal domain"/>
    <property type="match status" value="1"/>
</dbReference>
<feature type="domain" description="Histidine kinase/HSP90-like ATPase" evidence="2">
    <location>
        <begin position="20"/>
        <end position="120"/>
    </location>
</feature>
<dbReference type="InterPro" id="IPR003594">
    <property type="entry name" value="HATPase_dom"/>
</dbReference>
<dbReference type="InterPro" id="IPR050267">
    <property type="entry name" value="Anti-sigma-factor_SerPK"/>
</dbReference>
<dbReference type="Pfam" id="PF13581">
    <property type="entry name" value="HATPase_c_2"/>
    <property type="match status" value="1"/>
</dbReference>
<dbReference type="RefSeq" id="WP_182841634.1">
    <property type="nucleotide sequence ID" value="NZ_BAAALP010000008.1"/>
</dbReference>
<sequence length="142" mass="14851">MPPRSPGLPPATTDPSTLVITSTPEAIKAARDFARGWFDAKGYTNGVREIALLVVTELVTNAYKHGSAPGEAISVHLYPSKAGPVTEVRDGSDAEPHVKPLTPDSFSGRGLAIVSELTAAWGFCHLASGGKAVFAVLNETPK</sequence>
<protein>
    <submittedName>
        <fullName evidence="3">Anti-sigma regulatory factor (Ser/Thr protein kinase)</fullName>
    </submittedName>
</protein>
<keyword evidence="4" id="KW-1185">Reference proteome</keyword>
<organism evidence="3 4">
    <name type="scientific">Actinomadura namibiensis</name>
    <dbReference type="NCBI Taxonomy" id="182080"/>
    <lineage>
        <taxon>Bacteria</taxon>
        <taxon>Bacillati</taxon>
        <taxon>Actinomycetota</taxon>
        <taxon>Actinomycetes</taxon>
        <taxon>Streptosporangiales</taxon>
        <taxon>Thermomonosporaceae</taxon>
        <taxon>Actinomadura</taxon>
    </lineage>
</organism>
<proteinExistence type="predicted"/>
<accession>A0A7W3LJC0</accession>
<keyword evidence="1" id="KW-0808">Transferase</keyword>
<keyword evidence="1" id="KW-0418">Kinase</keyword>
<dbReference type="PANTHER" id="PTHR35526">
    <property type="entry name" value="ANTI-SIGMA-F FACTOR RSBW-RELATED"/>
    <property type="match status" value="1"/>
</dbReference>
<keyword evidence="1" id="KW-0723">Serine/threonine-protein kinase</keyword>
<reference evidence="3 4" key="1">
    <citation type="submission" date="2020-08" db="EMBL/GenBank/DDBJ databases">
        <title>Genomic Encyclopedia of Type Strains, Phase IV (KMG-IV): sequencing the most valuable type-strain genomes for metagenomic binning, comparative biology and taxonomic classification.</title>
        <authorList>
            <person name="Goeker M."/>
        </authorList>
    </citation>
    <scope>NUCLEOTIDE SEQUENCE [LARGE SCALE GENOMIC DNA]</scope>
    <source>
        <strain evidence="3 4">DSM 44197</strain>
    </source>
</reference>
<evidence type="ECO:0000259" key="2">
    <source>
        <dbReference type="Pfam" id="PF13581"/>
    </source>
</evidence>
<evidence type="ECO:0000313" key="3">
    <source>
        <dbReference type="EMBL" id="MBA8949133.1"/>
    </source>
</evidence>
<gene>
    <name evidence="3" type="ORF">HNR61_000731</name>
</gene>
<dbReference type="CDD" id="cd16936">
    <property type="entry name" value="HATPase_RsbW-like"/>
    <property type="match status" value="1"/>
</dbReference>
<comment type="caution">
    <text evidence="3">The sequence shown here is derived from an EMBL/GenBank/DDBJ whole genome shotgun (WGS) entry which is preliminary data.</text>
</comment>
<dbReference type="InterPro" id="IPR036890">
    <property type="entry name" value="HATPase_C_sf"/>
</dbReference>
<dbReference type="SUPFAM" id="SSF55874">
    <property type="entry name" value="ATPase domain of HSP90 chaperone/DNA topoisomerase II/histidine kinase"/>
    <property type="match status" value="1"/>
</dbReference>
<name>A0A7W3LJC0_ACTNM</name>
<dbReference type="Proteomes" id="UP000572680">
    <property type="component" value="Unassembled WGS sequence"/>
</dbReference>
<dbReference type="PANTHER" id="PTHR35526:SF3">
    <property type="entry name" value="ANTI-SIGMA-F FACTOR RSBW"/>
    <property type="match status" value="1"/>
</dbReference>
<dbReference type="EMBL" id="JACJIA010000001">
    <property type="protein sequence ID" value="MBA8949133.1"/>
    <property type="molecule type" value="Genomic_DNA"/>
</dbReference>
<evidence type="ECO:0000256" key="1">
    <source>
        <dbReference type="ARBA" id="ARBA00022527"/>
    </source>
</evidence>
<dbReference type="GO" id="GO:0004674">
    <property type="term" value="F:protein serine/threonine kinase activity"/>
    <property type="evidence" value="ECO:0007669"/>
    <property type="project" value="UniProtKB-KW"/>
</dbReference>
<evidence type="ECO:0000313" key="4">
    <source>
        <dbReference type="Proteomes" id="UP000572680"/>
    </source>
</evidence>
<dbReference type="AlphaFoldDB" id="A0A7W3LJC0"/>